<accession>A0ABQ5EYS6</accession>
<proteinExistence type="predicted"/>
<feature type="region of interest" description="Disordered" evidence="2">
    <location>
        <begin position="171"/>
        <end position="219"/>
    </location>
</feature>
<evidence type="ECO:0000313" key="3">
    <source>
        <dbReference type="EMBL" id="GJT55938.1"/>
    </source>
</evidence>
<feature type="region of interest" description="Disordered" evidence="2">
    <location>
        <begin position="355"/>
        <end position="375"/>
    </location>
</feature>
<dbReference type="Proteomes" id="UP001151760">
    <property type="component" value="Unassembled WGS sequence"/>
</dbReference>
<keyword evidence="4" id="KW-1185">Reference proteome</keyword>
<feature type="coiled-coil region" evidence="1">
    <location>
        <begin position="90"/>
        <end position="137"/>
    </location>
</feature>
<feature type="region of interest" description="Disordered" evidence="2">
    <location>
        <begin position="276"/>
        <end position="337"/>
    </location>
</feature>
<feature type="region of interest" description="Disordered" evidence="2">
    <location>
        <begin position="32"/>
        <end position="55"/>
    </location>
</feature>
<evidence type="ECO:0000256" key="2">
    <source>
        <dbReference type="SAM" id="MobiDB-lite"/>
    </source>
</evidence>
<reference evidence="3" key="1">
    <citation type="journal article" date="2022" name="Int. J. Mol. Sci.">
        <title>Draft Genome of Tanacetum Coccineum: Genomic Comparison of Closely Related Tanacetum-Family Plants.</title>
        <authorList>
            <person name="Yamashiro T."/>
            <person name="Shiraishi A."/>
            <person name="Nakayama K."/>
            <person name="Satake H."/>
        </authorList>
    </citation>
    <scope>NUCLEOTIDE SEQUENCE</scope>
</reference>
<sequence>MSMEEMDLRCPKWSTTTATRRGHFTREFKALKNQDNKKQGKLNKRMWGGGSSDQAEEGPNYALMAFSSSSSPDSEVSNDSICSKSCLKTVELLKSQNDQLLKDLKKYELMVLGEITIKELRKKLEIVQKEKDGIQLNVDKFEHAYESLNKLIECQIVDNCKNGTDILEITRKPSKTSKHGHENGRVNKSRKPKPEKVKSTCMRTRSQARNRNRRQQQLTTVIVEEPEFPMADNRTMAQMLQAPIEGYEDAIVVPPINANNFELKQPLINLVQSNKFTGRQDPHNHWHETDIQEKEQKERQKQTNPSTEWKGQSQKSAKKPKRKDTQEPQSSDPIENVTDEVIHKELGDSLVRAATTSSSLEGEKDSGGGPRCQETIGDTIAQTRFESVSKHSNDSLLARVAANEKDDELNVVEEVAEVINTATLITDTTTLSAATITTDYDGDITFAQALIEMKSTKPKVKGVVIQELGESTTTISSQLSSQQSQDKGKGILIEPVKSMNKKDLIRLDEEVTLKLQAEFDEEERLAREKAKKVEEANIALIKTWDDIQAKIDADYQLVERIQA</sequence>
<gene>
    <name evidence="3" type="ORF">Tco_0990992</name>
</gene>
<reference evidence="3" key="2">
    <citation type="submission" date="2022-01" db="EMBL/GenBank/DDBJ databases">
        <authorList>
            <person name="Yamashiro T."/>
            <person name="Shiraishi A."/>
            <person name="Satake H."/>
            <person name="Nakayama K."/>
        </authorList>
    </citation>
    <scope>NUCLEOTIDE SEQUENCE</scope>
</reference>
<feature type="compositionally biased region" description="Polar residues" evidence="2">
    <location>
        <begin position="303"/>
        <end position="315"/>
    </location>
</feature>
<feature type="compositionally biased region" description="Basic and acidic residues" evidence="2">
    <location>
        <begin position="278"/>
        <end position="301"/>
    </location>
</feature>
<comment type="caution">
    <text evidence="3">The sequence shown here is derived from an EMBL/GenBank/DDBJ whole genome shotgun (WGS) entry which is preliminary data.</text>
</comment>
<organism evidence="3 4">
    <name type="scientific">Tanacetum coccineum</name>
    <dbReference type="NCBI Taxonomy" id="301880"/>
    <lineage>
        <taxon>Eukaryota</taxon>
        <taxon>Viridiplantae</taxon>
        <taxon>Streptophyta</taxon>
        <taxon>Embryophyta</taxon>
        <taxon>Tracheophyta</taxon>
        <taxon>Spermatophyta</taxon>
        <taxon>Magnoliopsida</taxon>
        <taxon>eudicotyledons</taxon>
        <taxon>Gunneridae</taxon>
        <taxon>Pentapetalae</taxon>
        <taxon>asterids</taxon>
        <taxon>campanulids</taxon>
        <taxon>Asterales</taxon>
        <taxon>Asteraceae</taxon>
        <taxon>Asteroideae</taxon>
        <taxon>Anthemideae</taxon>
        <taxon>Anthemidinae</taxon>
        <taxon>Tanacetum</taxon>
    </lineage>
</organism>
<keyword evidence="1" id="KW-0175">Coiled coil</keyword>
<evidence type="ECO:0000256" key="1">
    <source>
        <dbReference type="SAM" id="Coils"/>
    </source>
</evidence>
<name>A0ABQ5EYS6_9ASTR</name>
<evidence type="ECO:0000313" key="4">
    <source>
        <dbReference type="Proteomes" id="UP001151760"/>
    </source>
</evidence>
<protein>
    <submittedName>
        <fullName evidence="3">Uncharacterized protein</fullName>
    </submittedName>
</protein>
<dbReference type="EMBL" id="BQNB010016800">
    <property type="protein sequence ID" value="GJT55938.1"/>
    <property type="molecule type" value="Genomic_DNA"/>
</dbReference>